<dbReference type="GO" id="GO:0008168">
    <property type="term" value="F:methyltransferase activity"/>
    <property type="evidence" value="ECO:0007669"/>
    <property type="project" value="UniProtKB-KW"/>
</dbReference>
<evidence type="ECO:0000313" key="1">
    <source>
        <dbReference type="EMBL" id="TGE36029.1"/>
    </source>
</evidence>
<dbReference type="Proteomes" id="UP000298460">
    <property type="component" value="Unassembled WGS sequence"/>
</dbReference>
<keyword evidence="1" id="KW-0489">Methyltransferase</keyword>
<organism evidence="1 2">
    <name type="scientific">Desulfosporosinus fructosivorans</name>
    <dbReference type="NCBI Taxonomy" id="2018669"/>
    <lineage>
        <taxon>Bacteria</taxon>
        <taxon>Bacillati</taxon>
        <taxon>Bacillota</taxon>
        <taxon>Clostridia</taxon>
        <taxon>Eubacteriales</taxon>
        <taxon>Desulfitobacteriaceae</taxon>
        <taxon>Desulfosporosinus</taxon>
    </lineage>
</organism>
<sequence>LDEGTLTLSDRKLSTYVNALAKAGFVIEQMIEQSDDEIMQLRDDNSDYAKKAKMLPVTFIVKARKL</sequence>
<dbReference type="GO" id="GO:0032259">
    <property type="term" value="P:methylation"/>
    <property type="evidence" value="ECO:0007669"/>
    <property type="project" value="UniProtKB-KW"/>
</dbReference>
<feature type="non-terminal residue" evidence="1">
    <location>
        <position position="1"/>
    </location>
</feature>
<comment type="caution">
    <text evidence="1">The sequence shown here is derived from an EMBL/GenBank/DDBJ whole genome shotgun (WGS) entry which is preliminary data.</text>
</comment>
<dbReference type="EMBL" id="SPQQ01000010">
    <property type="protein sequence ID" value="TGE36029.1"/>
    <property type="molecule type" value="Genomic_DNA"/>
</dbReference>
<evidence type="ECO:0000313" key="2">
    <source>
        <dbReference type="Proteomes" id="UP000298460"/>
    </source>
</evidence>
<dbReference type="AlphaFoldDB" id="A0A4Z0R0H1"/>
<keyword evidence="2" id="KW-1185">Reference proteome</keyword>
<dbReference type="Gene3D" id="3.40.50.150">
    <property type="entry name" value="Vaccinia Virus protein VP39"/>
    <property type="match status" value="1"/>
</dbReference>
<proteinExistence type="predicted"/>
<accession>A0A4Z0R0H1</accession>
<protein>
    <submittedName>
        <fullName evidence="1">Class I SAM-dependent methyltransferase</fullName>
    </submittedName>
</protein>
<dbReference type="InterPro" id="IPR029063">
    <property type="entry name" value="SAM-dependent_MTases_sf"/>
</dbReference>
<reference evidence="1 2" key="1">
    <citation type="submission" date="2019-03" db="EMBL/GenBank/DDBJ databases">
        <title>Draft Genome Sequence of Desulfosporosinus fructosivorans Strain 63.6F, Isolated from Marine Sediment in the Baltic Sea.</title>
        <authorList>
            <person name="Hausmann B."/>
            <person name="Vandieken V."/>
            <person name="Pjevac P."/>
            <person name="Schreck K."/>
            <person name="Herbold C.W."/>
            <person name="Loy A."/>
        </authorList>
    </citation>
    <scope>NUCLEOTIDE SEQUENCE [LARGE SCALE GENOMIC DNA]</scope>
    <source>
        <strain evidence="1 2">63.6F</strain>
    </source>
</reference>
<gene>
    <name evidence="1" type="ORF">E4K67_23260</name>
</gene>
<name>A0A4Z0R0H1_9FIRM</name>
<keyword evidence="1" id="KW-0808">Transferase</keyword>